<keyword evidence="2" id="KW-0238">DNA-binding</keyword>
<comment type="caution">
    <text evidence="5">The sequence shown here is derived from an EMBL/GenBank/DDBJ whole genome shotgun (WGS) entry which is preliminary data.</text>
</comment>
<name>X7F505_9RHOB</name>
<dbReference type="PROSITE" id="PS50949">
    <property type="entry name" value="HTH_GNTR"/>
    <property type="match status" value="1"/>
</dbReference>
<dbReference type="Pfam" id="PF00392">
    <property type="entry name" value="GntR"/>
    <property type="match status" value="1"/>
</dbReference>
<keyword evidence="1" id="KW-0805">Transcription regulation</keyword>
<dbReference type="Gene3D" id="1.10.10.10">
    <property type="entry name" value="Winged helix-like DNA-binding domain superfamily/Winged helix DNA-binding domain"/>
    <property type="match status" value="1"/>
</dbReference>
<dbReference type="InterPro" id="IPR036388">
    <property type="entry name" value="WH-like_DNA-bd_sf"/>
</dbReference>
<evidence type="ECO:0000256" key="1">
    <source>
        <dbReference type="ARBA" id="ARBA00023015"/>
    </source>
</evidence>
<dbReference type="OrthoDB" id="9028214at2"/>
<dbReference type="SUPFAM" id="SSF48008">
    <property type="entry name" value="GntR ligand-binding domain-like"/>
    <property type="match status" value="1"/>
</dbReference>
<dbReference type="STRING" id="1449351.RISW2_10850"/>
<evidence type="ECO:0000256" key="2">
    <source>
        <dbReference type="ARBA" id="ARBA00023125"/>
    </source>
</evidence>
<dbReference type="PANTHER" id="PTHR43537">
    <property type="entry name" value="TRANSCRIPTIONAL REGULATOR, GNTR FAMILY"/>
    <property type="match status" value="1"/>
</dbReference>
<dbReference type="eggNOG" id="COG1802">
    <property type="taxonomic scope" value="Bacteria"/>
</dbReference>
<dbReference type="Gene3D" id="1.20.120.530">
    <property type="entry name" value="GntR ligand-binding domain-like"/>
    <property type="match status" value="1"/>
</dbReference>
<dbReference type="SMART" id="SM00345">
    <property type="entry name" value="HTH_GNTR"/>
    <property type="match status" value="1"/>
</dbReference>
<reference evidence="5 6" key="1">
    <citation type="submission" date="2014-01" db="EMBL/GenBank/DDBJ databases">
        <title>Roseivivax isoporae LMG 25204 Genome Sequencing.</title>
        <authorList>
            <person name="Lai Q."/>
            <person name="Li G."/>
            <person name="Shao Z."/>
        </authorList>
    </citation>
    <scope>NUCLEOTIDE SEQUENCE [LARGE SCALE GENOMIC DNA]</scope>
    <source>
        <strain evidence="5 6">LMG 25204</strain>
    </source>
</reference>
<evidence type="ECO:0000313" key="6">
    <source>
        <dbReference type="Proteomes" id="UP000023430"/>
    </source>
</evidence>
<dbReference type="InterPro" id="IPR036390">
    <property type="entry name" value="WH_DNA-bd_sf"/>
</dbReference>
<dbReference type="Proteomes" id="UP000023430">
    <property type="component" value="Unassembled WGS sequence"/>
</dbReference>
<keyword evidence="6" id="KW-1185">Reference proteome</keyword>
<proteinExistence type="predicted"/>
<dbReference type="SUPFAM" id="SSF46785">
    <property type="entry name" value="Winged helix' DNA-binding domain"/>
    <property type="match status" value="1"/>
</dbReference>
<organism evidence="5 6">
    <name type="scientific">Roseivivax isoporae LMG 25204</name>
    <dbReference type="NCBI Taxonomy" id="1449351"/>
    <lineage>
        <taxon>Bacteria</taxon>
        <taxon>Pseudomonadati</taxon>
        <taxon>Pseudomonadota</taxon>
        <taxon>Alphaproteobacteria</taxon>
        <taxon>Rhodobacterales</taxon>
        <taxon>Roseobacteraceae</taxon>
        <taxon>Roseivivax</taxon>
    </lineage>
</organism>
<evidence type="ECO:0000256" key="3">
    <source>
        <dbReference type="ARBA" id="ARBA00023163"/>
    </source>
</evidence>
<sequence>MKPLVNAPSRTEQVYHAIRESICDCSLEPGMHLVQEDLAGTLGVSRQPVQQAMLLLKNDGLVVESGGRGLFVAPIDRESMEHHYQIRLVLDQLAVRLVAERSRQDAAFKARLRREGDAILAIGKGAEQAGSAAEAVRHDVQFHSFIYDMAGNPLIRPTAESHWLFLRRIMIGVLLHAARGPLVWAQHEHILDLLVAGEVDRAVTLATDHVLGAQQALIEAMEAGKADHLFGAATLS</sequence>
<dbReference type="EMBL" id="JAME01000026">
    <property type="protein sequence ID" value="ETX27823.1"/>
    <property type="molecule type" value="Genomic_DNA"/>
</dbReference>
<dbReference type="GO" id="GO:0003677">
    <property type="term" value="F:DNA binding"/>
    <property type="evidence" value="ECO:0007669"/>
    <property type="project" value="UniProtKB-KW"/>
</dbReference>
<keyword evidence="3" id="KW-0804">Transcription</keyword>
<gene>
    <name evidence="5" type="ORF">RISW2_10850</name>
</gene>
<dbReference type="SMART" id="SM00895">
    <property type="entry name" value="FCD"/>
    <property type="match status" value="1"/>
</dbReference>
<dbReference type="GO" id="GO:0003700">
    <property type="term" value="F:DNA-binding transcription factor activity"/>
    <property type="evidence" value="ECO:0007669"/>
    <property type="project" value="InterPro"/>
</dbReference>
<dbReference type="PANTHER" id="PTHR43537:SF45">
    <property type="entry name" value="GNTR FAMILY REGULATORY PROTEIN"/>
    <property type="match status" value="1"/>
</dbReference>
<dbReference type="AlphaFoldDB" id="X7F505"/>
<evidence type="ECO:0000313" key="5">
    <source>
        <dbReference type="EMBL" id="ETX27823.1"/>
    </source>
</evidence>
<dbReference type="RefSeq" id="WP_043773092.1">
    <property type="nucleotide sequence ID" value="NZ_JAME01000026.1"/>
</dbReference>
<protein>
    <recommendedName>
        <fullName evidence="4">HTH gntR-type domain-containing protein</fullName>
    </recommendedName>
</protein>
<dbReference type="Pfam" id="PF07729">
    <property type="entry name" value="FCD"/>
    <property type="match status" value="1"/>
</dbReference>
<dbReference type="InterPro" id="IPR008920">
    <property type="entry name" value="TF_FadR/GntR_C"/>
</dbReference>
<feature type="domain" description="HTH gntR-type" evidence="4">
    <location>
        <begin position="8"/>
        <end position="75"/>
    </location>
</feature>
<dbReference type="InterPro" id="IPR011711">
    <property type="entry name" value="GntR_C"/>
</dbReference>
<accession>X7F505</accession>
<dbReference type="InterPro" id="IPR000524">
    <property type="entry name" value="Tscrpt_reg_HTH_GntR"/>
</dbReference>
<evidence type="ECO:0000259" key="4">
    <source>
        <dbReference type="PROSITE" id="PS50949"/>
    </source>
</evidence>